<dbReference type="STRING" id="71784.A0A1Y2ACN7"/>
<keyword evidence="3" id="KW-1185">Reference proteome</keyword>
<evidence type="ECO:0000313" key="3">
    <source>
        <dbReference type="Proteomes" id="UP000193986"/>
    </source>
</evidence>
<sequence>MFANISYEDKEAFFSLLDEYFTSRPHLLSSSSPAPSPSYAPSITSPSSRTLPPLAPARNRSHDSIPSPPSPAPKGPDTRTADEKREDMVMKFAMRSIKGSANTAGRGLSMVSRNSKAMGALDKYGAGGLVRGAEGVMNSGKHKKEEVHVQEAVSVTEKKGPPPAPAPKKSGIAGLGK</sequence>
<proteinExistence type="predicted"/>
<name>A0A1Y2ACN7_9TREE</name>
<protein>
    <submittedName>
        <fullName evidence="2">Uncharacterized protein</fullName>
    </submittedName>
</protein>
<dbReference type="InParanoid" id="A0A1Y2ACN7"/>
<reference evidence="2 3" key="1">
    <citation type="submission" date="2016-07" db="EMBL/GenBank/DDBJ databases">
        <title>Pervasive Adenine N6-methylation of Active Genes in Fungi.</title>
        <authorList>
            <consortium name="DOE Joint Genome Institute"/>
            <person name="Mondo S.J."/>
            <person name="Dannebaum R.O."/>
            <person name="Kuo R.C."/>
            <person name="Labutti K."/>
            <person name="Haridas S."/>
            <person name="Kuo A."/>
            <person name="Salamov A."/>
            <person name="Ahrendt S.R."/>
            <person name="Lipzen A."/>
            <person name="Sullivan W."/>
            <person name="Andreopoulos W.B."/>
            <person name="Clum A."/>
            <person name="Lindquist E."/>
            <person name="Daum C."/>
            <person name="Ramamoorthy G.K."/>
            <person name="Gryganskyi A."/>
            <person name="Culley D."/>
            <person name="Magnuson J.K."/>
            <person name="James T.Y."/>
            <person name="O'Malley M.A."/>
            <person name="Stajich J.E."/>
            <person name="Spatafora J.W."/>
            <person name="Visel A."/>
            <person name="Grigoriev I.V."/>
        </authorList>
    </citation>
    <scope>NUCLEOTIDE SEQUENCE [LARGE SCALE GENOMIC DNA]</scope>
    <source>
        <strain evidence="2 3">68-887.2</strain>
    </source>
</reference>
<accession>A0A1Y2ACN7</accession>
<dbReference type="EMBL" id="MCFC01000143">
    <property type="protein sequence ID" value="ORY20234.1"/>
    <property type="molecule type" value="Genomic_DNA"/>
</dbReference>
<feature type="region of interest" description="Disordered" evidence="1">
    <location>
        <begin position="137"/>
        <end position="177"/>
    </location>
</feature>
<feature type="region of interest" description="Disordered" evidence="1">
    <location>
        <begin position="25"/>
        <end position="88"/>
    </location>
</feature>
<dbReference type="OrthoDB" id="10255128at2759"/>
<feature type="non-terminal residue" evidence="2">
    <location>
        <position position="177"/>
    </location>
</feature>
<feature type="compositionally biased region" description="Low complexity" evidence="1">
    <location>
        <begin position="167"/>
        <end position="177"/>
    </location>
</feature>
<organism evidence="2 3">
    <name type="scientific">Naematelia encephala</name>
    <dbReference type="NCBI Taxonomy" id="71784"/>
    <lineage>
        <taxon>Eukaryota</taxon>
        <taxon>Fungi</taxon>
        <taxon>Dikarya</taxon>
        <taxon>Basidiomycota</taxon>
        <taxon>Agaricomycotina</taxon>
        <taxon>Tremellomycetes</taxon>
        <taxon>Tremellales</taxon>
        <taxon>Naemateliaceae</taxon>
        <taxon>Naematelia</taxon>
    </lineage>
</organism>
<evidence type="ECO:0000313" key="2">
    <source>
        <dbReference type="EMBL" id="ORY20234.1"/>
    </source>
</evidence>
<dbReference type="Proteomes" id="UP000193986">
    <property type="component" value="Unassembled WGS sequence"/>
</dbReference>
<dbReference type="AlphaFoldDB" id="A0A1Y2ACN7"/>
<comment type="caution">
    <text evidence="2">The sequence shown here is derived from an EMBL/GenBank/DDBJ whole genome shotgun (WGS) entry which is preliminary data.</text>
</comment>
<feature type="compositionally biased region" description="Basic and acidic residues" evidence="1">
    <location>
        <begin position="76"/>
        <end position="88"/>
    </location>
</feature>
<feature type="compositionally biased region" description="Low complexity" evidence="1">
    <location>
        <begin position="25"/>
        <end position="49"/>
    </location>
</feature>
<evidence type="ECO:0000256" key="1">
    <source>
        <dbReference type="SAM" id="MobiDB-lite"/>
    </source>
</evidence>
<gene>
    <name evidence="2" type="ORF">BCR39DRAFT_508642</name>
</gene>